<gene>
    <name evidence="1" type="ORF">DZC73_19790</name>
</gene>
<comment type="caution">
    <text evidence="1">The sequence shown here is derived from an EMBL/GenBank/DDBJ whole genome shotgun (WGS) entry which is preliminary data.</text>
</comment>
<dbReference type="Proteomes" id="UP000267464">
    <property type="component" value="Unassembled WGS sequence"/>
</dbReference>
<dbReference type="EMBL" id="QUSW01000005">
    <property type="protein sequence ID" value="RQP23339.1"/>
    <property type="molecule type" value="Genomic_DNA"/>
</dbReference>
<keyword evidence="2" id="KW-1185">Reference proteome</keyword>
<evidence type="ECO:0000313" key="1">
    <source>
        <dbReference type="EMBL" id="RQP23339.1"/>
    </source>
</evidence>
<accession>A0A3N7JQN4</accession>
<reference evidence="1 2" key="2">
    <citation type="submission" date="2018-12" db="EMBL/GenBank/DDBJ databases">
        <title>Rhizobacter gummiphilus sp. nov., a rubber-degrading bacterium isolated from the soil of a botanical garden in Japan.</title>
        <authorList>
            <person name="Shunsuke S.S."/>
        </authorList>
    </citation>
    <scope>NUCLEOTIDE SEQUENCE [LARGE SCALE GENOMIC DNA]</scope>
    <source>
        <strain evidence="1 2">S-16</strain>
    </source>
</reference>
<name>A0A3N7JQN4_9BURK</name>
<sequence>MPMIRFGVVNAEAMAMDGRPPVRSGLPTLLISVDVNGQLSNETCGYRFAAVFPPFALGDSSAVFSVGWARRPNSR</sequence>
<dbReference type="AlphaFoldDB" id="A0A3N7JQN4"/>
<dbReference type="RefSeq" id="WP_124542092.1">
    <property type="nucleotide sequence ID" value="NZ_QUSW01000005.1"/>
</dbReference>
<reference evidence="1 2" key="1">
    <citation type="submission" date="2018-08" db="EMBL/GenBank/DDBJ databases">
        <authorList>
            <person name="Khan S.A."/>
            <person name="Jeon C.O."/>
            <person name="Chun B.H."/>
            <person name="Jeong S.E."/>
        </authorList>
    </citation>
    <scope>NUCLEOTIDE SEQUENCE [LARGE SCALE GENOMIC DNA]</scope>
    <source>
        <strain evidence="1 2">S-16</strain>
    </source>
</reference>
<protein>
    <submittedName>
        <fullName evidence="1">Uncharacterized protein</fullName>
    </submittedName>
</protein>
<evidence type="ECO:0000313" key="2">
    <source>
        <dbReference type="Proteomes" id="UP000267464"/>
    </source>
</evidence>
<proteinExistence type="predicted"/>
<organism evidence="1 2">
    <name type="scientific">Piscinibacter terrae</name>
    <dbReference type="NCBI Taxonomy" id="2496871"/>
    <lineage>
        <taxon>Bacteria</taxon>
        <taxon>Pseudomonadati</taxon>
        <taxon>Pseudomonadota</taxon>
        <taxon>Betaproteobacteria</taxon>
        <taxon>Burkholderiales</taxon>
        <taxon>Sphaerotilaceae</taxon>
        <taxon>Piscinibacter</taxon>
    </lineage>
</organism>